<dbReference type="InterPro" id="IPR037138">
    <property type="entry name" value="His_deacetylse_dom_sf"/>
</dbReference>
<dbReference type="AlphaFoldDB" id="R0HBG4"/>
<reference evidence="7" key="1">
    <citation type="journal article" date="2013" name="Nat. Genet.">
        <title>The Capsella rubella genome and the genomic consequences of rapid mating system evolution.</title>
        <authorList>
            <person name="Slotte T."/>
            <person name="Hazzouri K.M."/>
            <person name="Agren J.A."/>
            <person name="Koenig D."/>
            <person name="Maumus F."/>
            <person name="Guo Y.L."/>
            <person name="Steige K."/>
            <person name="Platts A.E."/>
            <person name="Escobar J.S."/>
            <person name="Newman L.K."/>
            <person name="Wang W."/>
            <person name="Mandakova T."/>
            <person name="Vello E."/>
            <person name="Smith L.M."/>
            <person name="Henz S.R."/>
            <person name="Steffen J."/>
            <person name="Takuno S."/>
            <person name="Brandvain Y."/>
            <person name="Coop G."/>
            <person name="Andolfatto P."/>
            <person name="Hu T.T."/>
            <person name="Blanchette M."/>
            <person name="Clark R.M."/>
            <person name="Quesneville H."/>
            <person name="Nordborg M."/>
            <person name="Gaut B.S."/>
            <person name="Lysak M.A."/>
            <person name="Jenkins J."/>
            <person name="Grimwood J."/>
            <person name="Chapman J."/>
            <person name="Prochnik S."/>
            <person name="Shu S."/>
            <person name="Rokhsar D."/>
            <person name="Schmutz J."/>
            <person name="Weigel D."/>
            <person name="Wright S.I."/>
        </authorList>
    </citation>
    <scope>NUCLEOTIDE SEQUENCE [LARGE SCALE GENOMIC DNA]</scope>
    <source>
        <strain evidence="7">cv. Monte Gargano</strain>
    </source>
</reference>
<dbReference type="Pfam" id="PF00850">
    <property type="entry name" value="Hist_deacetyl"/>
    <property type="match status" value="2"/>
</dbReference>
<feature type="domain" description="Histone deacetylase" evidence="5">
    <location>
        <begin position="93"/>
        <end position="206"/>
    </location>
</feature>
<keyword evidence="1" id="KW-0678">Repressor</keyword>
<keyword evidence="3" id="KW-0156">Chromatin regulator</keyword>
<organism evidence="6 7">
    <name type="scientific">Capsella rubella</name>
    <dbReference type="NCBI Taxonomy" id="81985"/>
    <lineage>
        <taxon>Eukaryota</taxon>
        <taxon>Viridiplantae</taxon>
        <taxon>Streptophyta</taxon>
        <taxon>Embryophyta</taxon>
        <taxon>Tracheophyta</taxon>
        <taxon>Spermatophyta</taxon>
        <taxon>Magnoliopsida</taxon>
        <taxon>eudicotyledons</taxon>
        <taxon>Gunneridae</taxon>
        <taxon>Pentapetalae</taxon>
        <taxon>rosids</taxon>
        <taxon>malvids</taxon>
        <taxon>Brassicales</taxon>
        <taxon>Brassicaceae</taxon>
        <taxon>Camelineae</taxon>
        <taxon>Capsella</taxon>
    </lineage>
</organism>
<dbReference type="SUPFAM" id="SSF52768">
    <property type="entry name" value="Arginase/deacetylase"/>
    <property type="match status" value="1"/>
</dbReference>
<dbReference type="CDD" id="cd09993">
    <property type="entry name" value="HDAC_classIV"/>
    <property type="match status" value="1"/>
</dbReference>
<dbReference type="PANTHER" id="PTHR10625">
    <property type="entry name" value="HISTONE DEACETYLASE HDAC1-RELATED"/>
    <property type="match status" value="1"/>
</dbReference>
<evidence type="ECO:0000313" key="7">
    <source>
        <dbReference type="Proteomes" id="UP000029121"/>
    </source>
</evidence>
<dbReference type="STRING" id="81985.R0HBG4"/>
<dbReference type="Gene3D" id="3.40.800.20">
    <property type="entry name" value="Histone deacetylase domain"/>
    <property type="match status" value="2"/>
</dbReference>
<keyword evidence="7" id="KW-1185">Reference proteome</keyword>
<evidence type="ECO:0000256" key="4">
    <source>
        <dbReference type="SAM" id="Phobius"/>
    </source>
</evidence>
<keyword evidence="4" id="KW-0472">Membrane</keyword>
<dbReference type="GO" id="GO:0004407">
    <property type="term" value="F:histone deacetylase activity"/>
    <property type="evidence" value="ECO:0007669"/>
    <property type="project" value="InterPro"/>
</dbReference>
<evidence type="ECO:0000313" key="6">
    <source>
        <dbReference type="EMBL" id="EOA22370.1"/>
    </source>
</evidence>
<evidence type="ECO:0000256" key="1">
    <source>
        <dbReference type="ARBA" id="ARBA00022491"/>
    </source>
</evidence>
<keyword evidence="4" id="KW-1133">Transmembrane helix</keyword>
<dbReference type="PANTHER" id="PTHR10625:SF23">
    <property type="entry name" value="HISTONE DEACETYLASE 11"/>
    <property type="match status" value="1"/>
</dbReference>
<dbReference type="GO" id="GO:0000118">
    <property type="term" value="C:histone deacetylase complex"/>
    <property type="evidence" value="ECO:0007669"/>
    <property type="project" value="TreeGrafter"/>
</dbReference>
<dbReference type="EMBL" id="KB870810">
    <property type="protein sequence ID" value="EOA22370.1"/>
    <property type="molecule type" value="Genomic_DNA"/>
</dbReference>
<protein>
    <recommendedName>
        <fullName evidence="5">Histone deacetylase domain-containing protein</fullName>
    </recommendedName>
</protein>
<keyword evidence="4" id="KW-0812">Transmembrane</keyword>
<evidence type="ECO:0000259" key="5">
    <source>
        <dbReference type="Pfam" id="PF00850"/>
    </source>
</evidence>
<proteinExistence type="predicted"/>
<feature type="transmembrane region" description="Helical" evidence="4">
    <location>
        <begin position="18"/>
        <end position="35"/>
    </location>
</feature>
<keyword evidence="2" id="KW-0378">Hydrolase</keyword>
<dbReference type="GO" id="GO:0040029">
    <property type="term" value="P:epigenetic regulation of gene expression"/>
    <property type="evidence" value="ECO:0007669"/>
    <property type="project" value="TreeGrafter"/>
</dbReference>
<dbReference type="InterPro" id="IPR023801">
    <property type="entry name" value="His_deacetylse_dom"/>
</dbReference>
<dbReference type="InterPro" id="IPR044150">
    <property type="entry name" value="HDAC_classIV"/>
</dbReference>
<accession>R0HBG4</accession>
<evidence type="ECO:0000256" key="2">
    <source>
        <dbReference type="ARBA" id="ARBA00022801"/>
    </source>
</evidence>
<dbReference type="Proteomes" id="UP000029121">
    <property type="component" value="Unassembled WGS sequence"/>
</dbReference>
<sequence length="359" mass="40453">MTDTRVISTWTEFTRNSAIYLLFTFVTIKVFKFLFCNSRTSEMSSFSMATHPEALRRERILNSRLYFDVPLSKVSIIYSSAYDISFMGIEKLHPFDSTKWGRVCKFLVSDGFLEEKSIVEPLEASKTDLLVVHSENYLNSLKSSATVARIAEVPPVAFFPNFLVQQKVLYPFRKQVGGTILAAKLATERGWAINIGGGFHHCTAERGDLDAHQGNGHETDLGDDNRVYILDMYNPGIYPLDYSARRFIDQKVEVASGTTTEEYLRKLDEALEVASRNFQPELVIYNAGTDILDGDPLGLLKISPDGVTSRDEKVFRFAREKNIPLVMLTSGGYMKLSARVIADSIENLSRQGLIQTRPE</sequence>
<feature type="domain" description="Histone deacetylase" evidence="5">
    <location>
        <begin position="208"/>
        <end position="340"/>
    </location>
</feature>
<evidence type="ECO:0000256" key="3">
    <source>
        <dbReference type="ARBA" id="ARBA00022853"/>
    </source>
</evidence>
<gene>
    <name evidence="6" type="ORF">CARUB_v10003001mg</name>
</gene>
<dbReference type="InterPro" id="IPR023696">
    <property type="entry name" value="Ureohydrolase_dom_sf"/>
</dbReference>
<dbReference type="eggNOG" id="KOG1344">
    <property type="taxonomic scope" value="Eukaryota"/>
</dbReference>
<name>R0HBG4_9BRAS</name>
<dbReference type="GO" id="GO:0016787">
    <property type="term" value="F:hydrolase activity"/>
    <property type="evidence" value="ECO:0007669"/>
    <property type="project" value="UniProtKB-KW"/>
</dbReference>